<keyword evidence="9 12" id="KW-0472">Membrane</keyword>
<dbReference type="STRING" id="403673.A0A177W8J2"/>
<proteinExistence type="inferred from homology"/>
<evidence type="ECO:0000256" key="6">
    <source>
        <dbReference type="ARBA" id="ARBA00022989"/>
    </source>
</evidence>
<dbReference type="EMBL" id="DS022300">
    <property type="protein sequence ID" value="OAJ36086.1"/>
    <property type="molecule type" value="Genomic_DNA"/>
</dbReference>
<evidence type="ECO:0000256" key="4">
    <source>
        <dbReference type="ARBA" id="ARBA00022692"/>
    </source>
</evidence>
<dbReference type="GO" id="GO:0000139">
    <property type="term" value="C:Golgi membrane"/>
    <property type="evidence" value="ECO:0007669"/>
    <property type="project" value="UniProtKB-SubCell"/>
</dbReference>
<feature type="compositionally biased region" description="Gly residues" evidence="11">
    <location>
        <begin position="147"/>
        <end position="164"/>
    </location>
</feature>
<dbReference type="SUPFAM" id="SSF58038">
    <property type="entry name" value="SNARE fusion complex"/>
    <property type="match status" value="1"/>
</dbReference>
<evidence type="ECO:0000256" key="1">
    <source>
        <dbReference type="ARBA" id="ARBA00004409"/>
    </source>
</evidence>
<dbReference type="SMART" id="SM00397">
    <property type="entry name" value="t_SNARE"/>
    <property type="match status" value="1"/>
</dbReference>
<dbReference type="VEuPathDB" id="FungiDB:BDEG_20298"/>
<dbReference type="OrthoDB" id="244190at2759"/>
<keyword evidence="3" id="KW-0813">Transport</keyword>
<dbReference type="eggNOG" id="ENOG502S92F">
    <property type="taxonomic scope" value="Eukaryota"/>
</dbReference>
<protein>
    <recommendedName>
        <fullName evidence="13">t-SNARE coiled-coil homology domain-containing protein</fullName>
    </recommendedName>
</protein>
<feature type="domain" description="T-SNARE coiled-coil homology" evidence="13">
    <location>
        <begin position="192"/>
        <end position="254"/>
    </location>
</feature>
<evidence type="ECO:0000259" key="13">
    <source>
        <dbReference type="PROSITE" id="PS50192"/>
    </source>
</evidence>
<keyword evidence="5" id="KW-0653">Protein transport</keyword>
<dbReference type="AlphaFoldDB" id="A0A177W8J2"/>
<dbReference type="Gene3D" id="1.20.5.110">
    <property type="match status" value="1"/>
</dbReference>
<reference evidence="14 15" key="2">
    <citation type="submission" date="2016-05" db="EMBL/GenBank/DDBJ databases">
        <title>Lineage-specific infection strategies underlie the spectrum of fungal disease in amphibians.</title>
        <authorList>
            <person name="Cuomo C.A."/>
            <person name="Farrer R.A."/>
            <person name="James T."/>
            <person name="Longcore J."/>
            <person name="Birren B."/>
        </authorList>
    </citation>
    <scope>NUCLEOTIDE SEQUENCE [LARGE SCALE GENOMIC DNA]</scope>
    <source>
        <strain evidence="14 15">JEL423</strain>
    </source>
</reference>
<keyword evidence="6 12" id="KW-1133">Transmembrane helix</keyword>
<evidence type="ECO:0000313" key="14">
    <source>
        <dbReference type="EMBL" id="OAJ36086.1"/>
    </source>
</evidence>
<gene>
    <name evidence="14" type="ORF">BDEG_20298</name>
</gene>
<feature type="region of interest" description="Disordered" evidence="11">
    <location>
        <begin position="147"/>
        <end position="180"/>
    </location>
</feature>
<dbReference type="GO" id="GO:0005484">
    <property type="term" value="F:SNAP receptor activity"/>
    <property type="evidence" value="ECO:0007669"/>
    <property type="project" value="TreeGrafter"/>
</dbReference>
<keyword evidence="4 12" id="KW-0812">Transmembrane</keyword>
<feature type="coiled-coil region" evidence="10">
    <location>
        <begin position="209"/>
        <end position="243"/>
    </location>
</feature>
<keyword evidence="8 10" id="KW-0175">Coiled coil</keyword>
<evidence type="ECO:0000256" key="10">
    <source>
        <dbReference type="SAM" id="Coils"/>
    </source>
</evidence>
<accession>A0A177W8J2</accession>
<evidence type="ECO:0000256" key="8">
    <source>
        <dbReference type="ARBA" id="ARBA00023054"/>
    </source>
</evidence>
<evidence type="ECO:0000256" key="2">
    <source>
        <dbReference type="ARBA" id="ARBA00009063"/>
    </source>
</evidence>
<evidence type="ECO:0000256" key="7">
    <source>
        <dbReference type="ARBA" id="ARBA00023034"/>
    </source>
</evidence>
<comment type="subcellular location">
    <subcellularLocation>
        <location evidence="1">Golgi apparatus membrane</location>
        <topology evidence="1">Single-pass type IV membrane protein</topology>
    </subcellularLocation>
</comment>
<dbReference type="GO" id="GO:0031201">
    <property type="term" value="C:SNARE complex"/>
    <property type="evidence" value="ECO:0007669"/>
    <property type="project" value="TreeGrafter"/>
</dbReference>
<dbReference type="PANTHER" id="PTHR19957">
    <property type="entry name" value="SYNTAXIN"/>
    <property type="match status" value="1"/>
</dbReference>
<dbReference type="Proteomes" id="UP000077115">
    <property type="component" value="Unassembled WGS sequence"/>
</dbReference>
<feature type="compositionally biased region" description="Basic and acidic residues" evidence="11">
    <location>
        <begin position="165"/>
        <end position="179"/>
    </location>
</feature>
<evidence type="ECO:0000256" key="11">
    <source>
        <dbReference type="SAM" id="MobiDB-lite"/>
    </source>
</evidence>
<dbReference type="GO" id="GO:0006886">
    <property type="term" value="P:intracellular protein transport"/>
    <property type="evidence" value="ECO:0007669"/>
    <property type="project" value="TreeGrafter"/>
</dbReference>
<sequence>MASMRDAMKRLEIIYTECAPEAIEEKNTDASLDEFSRIRKKLHADVKSVRQALKERQDVMRGGCTTTESAEASYKIRVMIKTLKEQTARMQEIVDKEGRKKRPKDPALVAEHKEILELCKQHVDECENLEKRRQADGYAADRIELFSGGGNNTNGGDGVSGAGHGDNDDHNDPFTHSDLPDIDVEEDLKAIKNRNKDINQDLENIGVGVAKLKEIALDMGQELENQNQNLDNLDHKVEGALDHVDNINITMKKTLDGVMKGDKFMVNCILLCVVLALVAFISTQFMH</sequence>
<evidence type="ECO:0000256" key="9">
    <source>
        <dbReference type="ARBA" id="ARBA00023136"/>
    </source>
</evidence>
<organism evidence="14 15">
    <name type="scientific">Batrachochytrium dendrobatidis (strain JEL423)</name>
    <dbReference type="NCBI Taxonomy" id="403673"/>
    <lineage>
        <taxon>Eukaryota</taxon>
        <taxon>Fungi</taxon>
        <taxon>Fungi incertae sedis</taxon>
        <taxon>Chytridiomycota</taxon>
        <taxon>Chytridiomycota incertae sedis</taxon>
        <taxon>Chytridiomycetes</taxon>
        <taxon>Rhizophydiales</taxon>
        <taxon>Rhizophydiales incertae sedis</taxon>
        <taxon>Batrachochytrium</taxon>
    </lineage>
</organism>
<dbReference type="InterPro" id="IPR045242">
    <property type="entry name" value="Syntaxin"/>
</dbReference>
<keyword evidence="7" id="KW-0333">Golgi apparatus</keyword>
<dbReference type="PROSITE" id="PS50192">
    <property type="entry name" value="T_SNARE"/>
    <property type="match status" value="1"/>
</dbReference>
<feature type="transmembrane region" description="Helical" evidence="12">
    <location>
        <begin position="264"/>
        <end position="286"/>
    </location>
</feature>
<evidence type="ECO:0000256" key="5">
    <source>
        <dbReference type="ARBA" id="ARBA00022927"/>
    </source>
</evidence>
<evidence type="ECO:0000313" key="15">
    <source>
        <dbReference type="Proteomes" id="UP000077115"/>
    </source>
</evidence>
<evidence type="ECO:0000256" key="12">
    <source>
        <dbReference type="SAM" id="Phobius"/>
    </source>
</evidence>
<dbReference type="GO" id="GO:0006906">
    <property type="term" value="P:vesicle fusion"/>
    <property type="evidence" value="ECO:0007669"/>
    <property type="project" value="TreeGrafter"/>
</dbReference>
<dbReference type="SUPFAM" id="SSF47661">
    <property type="entry name" value="t-snare proteins"/>
    <property type="match status" value="1"/>
</dbReference>
<dbReference type="GO" id="GO:0048278">
    <property type="term" value="P:vesicle docking"/>
    <property type="evidence" value="ECO:0007669"/>
    <property type="project" value="TreeGrafter"/>
</dbReference>
<name>A0A177W8J2_BATDL</name>
<comment type="similarity">
    <text evidence="2">Belongs to the syntaxin family.</text>
</comment>
<evidence type="ECO:0000256" key="3">
    <source>
        <dbReference type="ARBA" id="ARBA00022448"/>
    </source>
</evidence>
<dbReference type="InterPro" id="IPR010989">
    <property type="entry name" value="SNARE"/>
</dbReference>
<dbReference type="GO" id="GO:0000149">
    <property type="term" value="F:SNARE binding"/>
    <property type="evidence" value="ECO:0007669"/>
    <property type="project" value="TreeGrafter"/>
</dbReference>
<dbReference type="InterPro" id="IPR000727">
    <property type="entry name" value="T_SNARE_dom"/>
</dbReference>
<dbReference type="PANTHER" id="PTHR19957:SF83">
    <property type="entry name" value="SYNTAXIN-16"/>
    <property type="match status" value="1"/>
</dbReference>
<reference evidence="14 15" key="1">
    <citation type="submission" date="2006-10" db="EMBL/GenBank/DDBJ databases">
        <title>The Genome Sequence of Batrachochytrium dendrobatidis JEL423.</title>
        <authorList>
            <consortium name="The Broad Institute Genome Sequencing Platform"/>
            <person name="Birren B."/>
            <person name="Lander E."/>
            <person name="Galagan J."/>
            <person name="Cuomo C."/>
            <person name="Devon K."/>
            <person name="Jaffe D."/>
            <person name="Butler J."/>
            <person name="Alvarez P."/>
            <person name="Gnerre S."/>
            <person name="Grabherr M."/>
            <person name="Kleber M."/>
            <person name="Mauceli E."/>
            <person name="Brockman W."/>
            <person name="Young S."/>
            <person name="LaButti K."/>
            <person name="Sykes S."/>
            <person name="DeCaprio D."/>
            <person name="Crawford M."/>
            <person name="Koehrsen M."/>
            <person name="Engels R."/>
            <person name="Montgomery P."/>
            <person name="Pearson M."/>
            <person name="Howarth C."/>
            <person name="Larson L."/>
            <person name="White J."/>
            <person name="O'Leary S."/>
            <person name="Kodira C."/>
            <person name="Zeng Q."/>
            <person name="Yandava C."/>
            <person name="Alvarado L."/>
            <person name="Longcore J."/>
            <person name="James T."/>
        </authorList>
    </citation>
    <scope>NUCLEOTIDE SEQUENCE [LARGE SCALE GENOMIC DNA]</scope>
    <source>
        <strain evidence="14 15">JEL423</strain>
    </source>
</reference>